<evidence type="ECO:0000313" key="2">
    <source>
        <dbReference type="Proteomes" id="UP000821865"/>
    </source>
</evidence>
<evidence type="ECO:0000313" key="1">
    <source>
        <dbReference type="EMBL" id="KAH7932809.1"/>
    </source>
</evidence>
<organism evidence="1 2">
    <name type="scientific">Dermacentor silvarum</name>
    <name type="common">Tick</name>
    <dbReference type="NCBI Taxonomy" id="543639"/>
    <lineage>
        <taxon>Eukaryota</taxon>
        <taxon>Metazoa</taxon>
        <taxon>Ecdysozoa</taxon>
        <taxon>Arthropoda</taxon>
        <taxon>Chelicerata</taxon>
        <taxon>Arachnida</taxon>
        <taxon>Acari</taxon>
        <taxon>Parasitiformes</taxon>
        <taxon>Ixodida</taxon>
        <taxon>Ixodoidea</taxon>
        <taxon>Ixodidae</taxon>
        <taxon>Rhipicephalinae</taxon>
        <taxon>Dermacentor</taxon>
    </lineage>
</organism>
<name>A0ACB8C0M7_DERSI</name>
<comment type="caution">
    <text evidence="1">The sequence shown here is derived from an EMBL/GenBank/DDBJ whole genome shotgun (WGS) entry which is preliminary data.</text>
</comment>
<reference evidence="1" key="1">
    <citation type="submission" date="2020-05" db="EMBL/GenBank/DDBJ databases">
        <title>Large-scale comparative analyses of tick genomes elucidate their genetic diversity and vector capacities.</title>
        <authorList>
            <person name="Jia N."/>
            <person name="Wang J."/>
            <person name="Shi W."/>
            <person name="Du L."/>
            <person name="Sun Y."/>
            <person name="Zhan W."/>
            <person name="Jiang J."/>
            <person name="Wang Q."/>
            <person name="Zhang B."/>
            <person name="Ji P."/>
            <person name="Sakyi L.B."/>
            <person name="Cui X."/>
            <person name="Yuan T."/>
            <person name="Jiang B."/>
            <person name="Yang W."/>
            <person name="Lam T.T.-Y."/>
            <person name="Chang Q."/>
            <person name="Ding S."/>
            <person name="Wang X."/>
            <person name="Zhu J."/>
            <person name="Ruan X."/>
            <person name="Zhao L."/>
            <person name="Wei J."/>
            <person name="Que T."/>
            <person name="Du C."/>
            <person name="Cheng J."/>
            <person name="Dai P."/>
            <person name="Han X."/>
            <person name="Huang E."/>
            <person name="Gao Y."/>
            <person name="Liu J."/>
            <person name="Shao H."/>
            <person name="Ye R."/>
            <person name="Li L."/>
            <person name="Wei W."/>
            <person name="Wang X."/>
            <person name="Wang C."/>
            <person name="Yang T."/>
            <person name="Huo Q."/>
            <person name="Li W."/>
            <person name="Guo W."/>
            <person name="Chen H."/>
            <person name="Zhou L."/>
            <person name="Ni X."/>
            <person name="Tian J."/>
            <person name="Zhou Y."/>
            <person name="Sheng Y."/>
            <person name="Liu T."/>
            <person name="Pan Y."/>
            <person name="Xia L."/>
            <person name="Li J."/>
            <person name="Zhao F."/>
            <person name="Cao W."/>
        </authorList>
    </citation>
    <scope>NUCLEOTIDE SEQUENCE</scope>
    <source>
        <strain evidence="1">Dsil-2018</strain>
    </source>
</reference>
<protein>
    <submittedName>
        <fullName evidence="1">Uncharacterized protein</fullName>
    </submittedName>
</protein>
<dbReference type="EMBL" id="CM023478">
    <property type="protein sequence ID" value="KAH7932809.1"/>
    <property type="molecule type" value="Genomic_DNA"/>
</dbReference>
<keyword evidence="2" id="KW-1185">Reference proteome</keyword>
<proteinExistence type="predicted"/>
<gene>
    <name evidence="1" type="ORF">HPB49_003247</name>
</gene>
<accession>A0ACB8C0M7</accession>
<sequence length="428" mass="46967">MNRLSRARKHAERGAYLEIVSNDHAAALAHYTQAAMHLENALEIILCRMRAYAAKLGTLSPHVASPERWERISLPPCRTRAVDKRYVCEMDGLVVLGRHCGRCVDVGFPDVLRQLLQFTQIPSFGGSQASPRDRHKSWRTVLLSGPAATGKHSLARALSSGIRVCSVSYVYVPELLRKPKHKLELAVRSIFDVTGSVVPTVVILDGVDEICRVGAAHASKVFSECIQDVLDDWDRDPASRRYVIGVTNSPWLLTSGVQALFQRRVYVPLPDHTCRATIAQHLLSGSDGYAASLSLGDIADATEGFTSTELAMCLRSPFWRIDSRKKLDERFVDLVSVSGLGSVRCCCFCVEEVEPDEELTTPQQLSDLSEAGPEGPSTTPLIAVDAELQKAIGAMTRVLAQNARPRPPLRQAAVRTSSRSSVRNCIIS</sequence>
<dbReference type="Proteomes" id="UP000821865">
    <property type="component" value="Chromosome 9"/>
</dbReference>